<gene>
    <name evidence="1" type="ORF">EV148_11422</name>
</gene>
<evidence type="ECO:0000313" key="1">
    <source>
        <dbReference type="EMBL" id="TCO36101.1"/>
    </source>
</evidence>
<proteinExistence type="predicted"/>
<sequence>MTLIFQIKGWQVVKRAIGSRPRVPKSRAICDTFAPGNRVRPTASRLNSSLYRFLCCMTLLLPHHGA</sequence>
<dbReference type="EMBL" id="SLWQ01000014">
    <property type="protein sequence ID" value="TCO36101.1"/>
    <property type="molecule type" value="Genomic_DNA"/>
</dbReference>
<accession>A0A4R2HX00</accession>
<dbReference type="AlphaFoldDB" id="A0A4R2HX00"/>
<comment type="caution">
    <text evidence="1">The sequence shown here is derived from an EMBL/GenBank/DDBJ whole genome shotgun (WGS) entry which is preliminary data.</text>
</comment>
<reference evidence="1 2" key="1">
    <citation type="journal article" date="2015" name="Stand. Genomic Sci.">
        <title>Genomic Encyclopedia of Bacterial and Archaeal Type Strains, Phase III: the genomes of soil and plant-associated and newly described type strains.</title>
        <authorList>
            <person name="Whitman W.B."/>
            <person name="Woyke T."/>
            <person name="Klenk H.P."/>
            <person name="Zhou Y."/>
            <person name="Lilburn T.G."/>
            <person name="Beck B.J."/>
            <person name="De Vos P."/>
            <person name="Vandamme P."/>
            <person name="Eisen J.A."/>
            <person name="Garrity G."/>
            <person name="Hugenholtz P."/>
            <person name="Kyrpides N.C."/>
        </authorList>
    </citation>
    <scope>NUCLEOTIDE SEQUENCE [LARGE SCALE GENOMIC DNA]</scope>
    <source>
        <strain evidence="1 2">A3</strain>
    </source>
</reference>
<organism evidence="1 2">
    <name type="scientific">Dokdonella fugitiva</name>
    <dbReference type="NCBI Taxonomy" id="328517"/>
    <lineage>
        <taxon>Bacteria</taxon>
        <taxon>Pseudomonadati</taxon>
        <taxon>Pseudomonadota</taxon>
        <taxon>Gammaproteobacteria</taxon>
        <taxon>Lysobacterales</taxon>
        <taxon>Rhodanobacteraceae</taxon>
        <taxon>Dokdonella</taxon>
    </lineage>
</organism>
<protein>
    <submittedName>
        <fullName evidence="1">Uncharacterized protein</fullName>
    </submittedName>
</protein>
<evidence type="ECO:0000313" key="2">
    <source>
        <dbReference type="Proteomes" id="UP000294862"/>
    </source>
</evidence>
<keyword evidence="2" id="KW-1185">Reference proteome</keyword>
<dbReference type="Proteomes" id="UP000294862">
    <property type="component" value="Unassembled WGS sequence"/>
</dbReference>
<name>A0A4R2HX00_9GAMM</name>